<accession>A0ACC4BUE5</accession>
<sequence length="81" mass="8788">MHSQTSPCSGEAGQGMSWGPFTSPFAHQYEACTFSVPFVLGILSFSSEHGLVKSTDSGSYELKQICDFQNSFRDPSKITSS</sequence>
<protein>
    <submittedName>
        <fullName evidence="1">Uncharacterized protein</fullName>
    </submittedName>
</protein>
<dbReference type="EMBL" id="RCHU02000008">
    <property type="protein sequence ID" value="KAL3582263.1"/>
    <property type="molecule type" value="Genomic_DNA"/>
</dbReference>
<gene>
    <name evidence="1" type="ORF">D5086_016595</name>
</gene>
<organism evidence="1 2">
    <name type="scientific">Populus alba</name>
    <name type="common">White poplar</name>
    <dbReference type="NCBI Taxonomy" id="43335"/>
    <lineage>
        <taxon>Eukaryota</taxon>
        <taxon>Viridiplantae</taxon>
        <taxon>Streptophyta</taxon>
        <taxon>Embryophyta</taxon>
        <taxon>Tracheophyta</taxon>
        <taxon>Spermatophyta</taxon>
        <taxon>Magnoliopsida</taxon>
        <taxon>eudicotyledons</taxon>
        <taxon>Gunneridae</taxon>
        <taxon>Pentapetalae</taxon>
        <taxon>rosids</taxon>
        <taxon>fabids</taxon>
        <taxon>Malpighiales</taxon>
        <taxon>Salicaceae</taxon>
        <taxon>Saliceae</taxon>
        <taxon>Populus</taxon>
    </lineage>
</organism>
<dbReference type="Proteomes" id="UP000309997">
    <property type="component" value="Unassembled WGS sequence"/>
</dbReference>
<name>A0ACC4BUE5_POPAL</name>
<comment type="caution">
    <text evidence="1">The sequence shown here is derived from an EMBL/GenBank/DDBJ whole genome shotgun (WGS) entry which is preliminary data.</text>
</comment>
<proteinExistence type="predicted"/>
<keyword evidence="2" id="KW-1185">Reference proteome</keyword>
<reference evidence="1 2" key="1">
    <citation type="journal article" date="2024" name="Plant Biotechnol. J.">
        <title>Genome and CRISPR/Cas9 system of a widespread forest tree (Populus alba) in the world.</title>
        <authorList>
            <person name="Liu Y.J."/>
            <person name="Jiang P.F."/>
            <person name="Han X.M."/>
            <person name="Li X.Y."/>
            <person name="Wang H.M."/>
            <person name="Wang Y.J."/>
            <person name="Wang X.X."/>
            <person name="Zeng Q.Y."/>
        </authorList>
    </citation>
    <scope>NUCLEOTIDE SEQUENCE [LARGE SCALE GENOMIC DNA]</scope>
    <source>
        <strain evidence="2">cv. PAL-ZL1</strain>
    </source>
</reference>
<evidence type="ECO:0000313" key="1">
    <source>
        <dbReference type="EMBL" id="KAL3582263.1"/>
    </source>
</evidence>
<evidence type="ECO:0000313" key="2">
    <source>
        <dbReference type="Proteomes" id="UP000309997"/>
    </source>
</evidence>